<dbReference type="InterPro" id="IPR012441">
    <property type="entry name" value="DUF1643"/>
</dbReference>
<dbReference type="KEGG" id="mea:Mex_2p1326"/>
<dbReference type="Pfam" id="PF07799">
    <property type="entry name" value="DUF1643"/>
    <property type="match status" value="1"/>
</dbReference>
<sequence length="188" mass="20087">MQLPAWTEDGAYFPDPQHRVWLRRRLGMFGAPLVFVLYNPSKAGVENNDATARRGIGFGNAVGASDVVFVNAFTGIATDPDDLAAMDDPVGAYADHALLVAAEFCLRRGGTLVAAWGTPKGKASTRILAERRFAHILSLGLPLHVLRLTASGYPEHPLRLPADLTPVPWAFAPAAEVGITPLPGPSPR</sequence>
<geneLocation type="plasmid" evidence="1 2">
    <name>megaplasmid</name>
</geneLocation>
<protein>
    <recommendedName>
        <fullName evidence="3">DUF1643 domain-containing protein</fullName>
    </recommendedName>
</protein>
<organism evidence="1 2">
    <name type="scientific">Methylorubrum extorquens (strain ATCC 14718 / DSM 1338 / JCM 2805 / NCIMB 9133 / AM1)</name>
    <name type="common">Methylobacterium extorquens</name>
    <dbReference type="NCBI Taxonomy" id="272630"/>
    <lineage>
        <taxon>Bacteria</taxon>
        <taxon>Pseudomonadati</taxon>
        <taxon>Pseudomonadota</taxon>
        <taxon>Alphaproteobacteria</taxon>
        <taxon>Hyphomicrobiales</taxon>
        <taxon>Methylobacteriaceae</taxon>
        <taxon>Methylorubrum</taxon>
    </lineage>
</organism>
<keyword evidence="2" id="KW-1185">Reference proteome</keyword>
<dbReference type="RefSeq" id="WP_003607448.1">
    <property type="nucleotide sequence ID" value="NC_012811.1"/>
</dbReference>
<dbReference type="Proteomes" id="UP000009081">
    <property type="component" value="Plasmid megaplasmid"/>
</dbReference>
<dbReference type="AlphaFoldDB" id="C5B6I2"/>
<evidence type="ECO:0008006" key="3">
    <source>
        <dbReference type="Google" id="ProtNLM"/>
    </source>
</evidence>
<keyword evidence="1" id="KW-0614">Plasmid</keyword>
<name>C5B6I2_METEA</name>
<evidence type="ECO:0000313" key="1">
    <source>
        <dbReference type="EMBL" id="ACS44064.1"/>
    </source>
</evidence>
<accession>C5B6I2</accession>
<dbReference type="EMBL" id="CP001511">
    <property type="protein sequence ID" value="ACS44064.1"/>
    <property type="molecule type" value="Genomic_DNA"/>
</dbReference>
<dbReference type="HOGENOM" id="CLU_097481_0_1_5"/>
<dbReference type="OrthoDB" id="9807577at2"/>
<evidence type="ECO:0000313" key="2">
    <source>
        <dbReference type="Proteomes" id="UP000009081"/>
    </source>
</evidence>
<proteinExistence type="predicted"/>
<reference evidence="1 2" key="1">
    <citation type="journal article" date="2009" name="PLoS ONE">
        <title>Methylobacterium genome sequences: a reference blueprint to investigate microbial metabolism of C1 compounds from natural and industrial sources.</title>
        <authorList>
            <person name="Vuilleumier S."/>
            <person name="Chistoserdova L."/>
            <person name="Lee M.-C."/>
            <person name="Bringel F."/>
            <person name="Lajus A."/>
            <person name="Zhou Y."/>
            <person name="Gourion B."/>
            <person name="Barbe V."/>
            <person name="Chang J."/>
            <person name="Cruveiller S."/>
            <person name="Dossat C."/>
            <person name="Gillett W."/>
            <person name="Gruffaz C."/>
            <person name="Haugen E."/>
            <person name="Hourcade E."/>
            <person name="Levy R."/>
            <person name="Mangenot S."/>
            <person name="Muller E."/>
            <person name="Nadalig T."/>
            <person name="Pagni M."/>
            <person name="Penny C."/>
            <person name="Peyraud R."/>
            <person name="Robinson D.G."/>
            <person name="Roche D."/>
            <person name="Rouy Z."/>
            <person name="Saenampechek C."/>
            <person name="Salvignol G."/>
            <person name="Vallenet D."/>
            <person name="Wu Z."/>
            <person name="Marx C.J."/>
            <person name="Vorholt J.A."/>
            <person name="Olson M.V."/>
            <person name="Kaul R."/>
            <person name="Weissenbach J."/>
            <person name="Medigue C."/>
            <person name="Lidstrom M.E."/>
        </authorList>
    </citation>
    <scope>NUCLEOTIDE SEQUENCE [LARGE SCALE GENOMIC DNA]</scope>
    <source>
        <strain evidence="2">ATCC 14718 / DSM 1338 / JCM 2805 / NCIMB 9133 / AM1</strain>
    </source>
</reference>
<gene>
    <name evidence="1" type="ordered locus">MexAM1_META2p1326</name>
</gene>